<feature type="repeat" description="TPR" evidence="3">
    <location>
        <begin position="460"/>
        <end position="493"/>
    </location>
</feature>
<evidence type="ECO:0000256" key="3">
    <source>
        <dbReference type="PROSITE-ProRule" id="PRU00339"/>
    </source>
</evidence>
<keyword evidence="4" id="KW-1133">Transmembrane helix</keyword>
<dbReference type="InterPro" id="IPR052346">
    <property type="entry name" value="O-mannosyl-transferase_TMTC"/>
</dbReference>
<evidence type="ECO:0000313" key="5">
    <source>
        <dbReference type="EMBL" id="OGF66981.1"/>
    </source>
</evidence>
<dbReference type="Proteomes" id="UP000178943">
    <property type="component" value="Unassembled WGS sequence"/>
</dbReference>
<dbReference type="PROSITE" id="PS50293">
    <property type="entry name" value="TPR_REGION"/>
    <property type="match status" value="1"/>
</dbReference>
<dbReference type="Pfam" id="PF13432">
    <property type="entry name" value="TPR_16"/>
    <property type="match status" value="1"/>
</dbReference>
<comment type="caution">
    <text evidence="5">The sequence shown here is derived from an EMBL/GenBank/DDBJ whole genome shotgun (WGS) entry which is preliminary data.</text>
</comment>
<gene>
    <name evidence="5" type="ORF">A2Y62_17915</name>
</gene>
<feature type="transmembrane region" description="Helical" evidence="4">
    <location>
        <begin position="359"/>
        <end position="376"/>
    </location>
</feature>
<reference evidence="5 6" key="1">
    <citation type="journal article" date="2016" name="Nat. Commun.">
        <title>Thousands of microbial genomes shed light on interconnected biogeochemical processes in an aquifer system.</title>
        <authorList>
            <person name="Anantharaman K."/>
            <person name="Brown C.T."/>
            <person name="Hug L.A."/>
            <person name="Sharon I."/>
            <person name="Castelle C.J."/>
            <person name="Probst A.J."/>
            <person name="Thomas B.C."/>
            <person name="Singh A."/>
            <person name="Wilkins M.J."/>
            <person name="Karaoz U."/>
            <person name="Brodie E.L."/>
            <person name="Williams K.H."/>
            <person name="Hubbard S.S."/>
            <person name="Banfield J.F."/>
        </authorList>
    </citation>
    <scope>NUCLEOTIDE SEQUENCE [LARGE SCALE GENOMIC DNA]</scope>
</reference>
<dbReference type="Pfam" id="PF14559">
    <property type="entry name" value="TPR_19"/>
    <property type="match status" value="1"/>
</dbReference>
<evidence type="ECO:0000256" key="2">
    <source>
        <dbReference type="ARBA" id="ARBA00022803"/>
    </source>
</evidence>
<evidence type="ECO:0000256" key="4">
    <source>
        <dbReference type="SAM" id="Phobius"/>
    </source>
</evidence>
<dbReference type="InterPro" id="IPR019734">
    <property type="entry name" value="TPR_rpt"/>
</dbReference>
<dbReference type="STRING" id="1817863.A2Y62_17915"/>
<evidence type="ECO:0000313" key="6">
    <source>
        <dbReference type="Proteomes" id="UP000178943"/>
    </source>
</evidence>
<dbReference type="EMBL" id="MFGW01000076">
    <property type="protein sequence ID" value="OGF66981.1"/>
    <property type="molecule type" value="Genomic_DNA"/>
</dbReference>
<feature type="transmembrane region" description="Helical" evidence="4">
    <location>
        <begin position="305"/>
        <end position="323"/>
    </location>
</feature>
<dbReference type="AlphaFoldDB" id="A0A1F5VV79"/>
<feature type="repeat" description="TPR" evidence="3">
    <location>
        <begin position="426"/>
        <end position="459"/>
    </location>
</feature>
<dbReference type="SMART" id="SM00028">
    <property type="entry name" value="TPR"/>
    <property type="match status" value="6"/>
</dbReference>
<name>A0A1F5VV79_9BACT</name>
<keyword evidence="2 3" id="KW-0802">TPR repeat</keyword>
<dbReference type="PANTHER" id="PTHR44227">
    <property type="match status" value="1"/>
</dbReference>
<feature type="transmembrane region" description="Helical" evidence="4">
    <location>
        <begin position="221"/>
        <end position="241"/>
    </location>
</feature>
<dbReference type="InterPro" id="IPR011990">
    <property type="entry name" value="TPR-like_helical_dom_sf"/>
</dbReference>
<feature type="transmembrane region" description="Helical" evidence="4">
    <location>
        <begin position="85"/>
        <end position="106"/>
    </location>
</feature>
<evidence type="ECO:0000256" key="1">
    <source>
        <dbReference type="ARBA" id="ARBA00022737"/>
    </source>
</evidence>
<proteinExistence type="predicted"/>
<organism evidence="5 6">
    <name type="scientific">Candidatus Fischerbacteria bacterium RBG_13_37_8</name>
    <dbReference type="NCBI Taxonomy" id="1817863"/>
    <lineage>
        <taxon>Bacteria</taxon>
        <taxon>Candidatus Fischeribacteriota</taxon>
    </lineage>
</organism>
<feature type="transmembrane region" description="Helical" evidence="4">
    <location>
        <begin position="12"/>
        <end position="31"/>
    </location>
</feature>
<feature type="transmembrane region" description="Helical" evidence="4">
    <location>
        <begin position="383"/>
        <end position="403"/>
    </location>
</feature>
<sequence length="649" mass="75704">MKKKQFEKPANNNSYIIFVVLTICITGFAIYSNTFHSSFSFDDYKNIVENTEIHDGSVIPQLNKPRYFGLVSFAINYDYNELDTYGYHIVNIIIHLINSFLVYLIVRKILVIINLNSGTAFNKEIPLYVALIFLVHPIQTQAVTYIVQRFTSLAALFSLACILFYIKFRSSKEKTYSWFILSLISCLFAFKTKENTATIPIIIIAIELLLFRHQKITKERILYVLPFFILIVVIPLSFINIDKPLGELIGDIAEVSFETKQITRTQYFLTQMRVITTYIRLFFYPVNQAVDYYYPLSYSLFESQTFISFSFLLVLTVIALLAARKYSATSLGLAWFFIFLAVESSIIPIRDVIFEHRMYLPSIGLIIVVVVAIFLLQKKMNWCIVAPIILTAFIIVLAISTYFRNMIWEKEIYLWEDTANKYPLNARAVNNVAVALVNSRYFKESIEYATRAIELDPNNSKYWYDLAIAYKFLNENDKAIEAYRKTLELSPQYQKATIDLAFIYVNKRDIQKAYNILMEAKKYNPDHPYTDGMLAYVYCQTGDLNKAISLFNEAIKNNLDHSDIYFNFAICLINHGKLAESRENFLRVIRFNPGEVDSYYFIAVTYDDEKNYEKALYFYEQFLARAKKSQWLEESFNRVSQLKRITSQN</sequence>
<feature type="transmembrane region" description="Helical" evidence="4">
    <location>
        <begin position="150"/>
        <end position="168"/>
    </location>
</feature>
<feature type="transmembrane region" description="Helical" evidence="4">
    <location>
        <begin position="330"/>
        <end position="347"/>
    </location>
</feature>
<protein>
    <submittedName>
        <fullName evidence="5">Uncharacterized protein</fullName>
    </submittedName>
</protein>
<feature type="repeat" description="TPR" evidence="3">
    <location>
        <begin position="562"/>
        <end position="595"/>
    </location>
</feature>
<dbReference type="PROSITE" id="PS50005">
    <property type="entry name" value="TPR"/>
    <property type="match status" value="3"/>
</dbReference>
<accession>A0A1F5VV79</accession>
<dbReference type="Gene3D" id="1.25.40.10">
    <property type="entry name" value="Tetratricopeptide repeat domain"/>
    <property type="match status" value="1"/>
</dbReference>
<dbReference type="Pfam" id="PF13181">
    <property type="entry name" value="TPR_8"/>
    <property type="match status" value="2"/>
</dbReference>
<dbReference type="PANTHER" id="PTHR44227:SF3">
    <property type="entry name" value="PROTEIN O-MANNOSYL-TRANSFERASE TMTC4"/>
    <property type="match status" value="1"/>
</dbReference>
<keyword evidence="4" id="KW-0812">Transmembrane</keyword>
<keyword evidence="4" id="KW-0472">Membrane</keyword>
<dbReference type="SUPFAM" id="SSF48452">
    <property type="entry name" value="TPR-like"/>
    <property type="match status" value="1"/>
</dbReference>
<keyword evidence="1" id="KW-0677">Repeat</keyword>